<keyword evidence="3 7" id="KW-1134">Transmembrane beta strand</keyword>
<dbReference type="Gene3D" id="2.170.130.10">
    <property type="entry name" value="TonB-dependent receptor, plug domain"/>
    <property type="match status" value="1"/>
</dbReference>
<gene>
    <name evidence="12" type="ORF">GCM10022407_27750</name>
</gene>
<evidence type="ECO:0000256" key="5">
    <source>
        <dbReference type="ARBA" id="ARBA00023136"/>
    </source>
</evidence>
<keyword evidence="9" id="KW-0732">Signal</keyword>
<dbReference type="InterPro" id="IPR008969">
    <property type="entry name" value="CarboxyPept-like_regulatory"/>
</dbReference>
<comment type="similarity">
    <text evidence="7">Belongs to the TonB-dependent receptor family.</text>
</comment>
<evidence type="ECO:0000256" key="2">
    <source>
        <dbReference type="ARBA" id="ARBA00022448"/>
    </source>
</evidence>
<keyword evidence="6 7" id="KW-0998">Cell outer membrane</keyword>
<evidence type="ECO:0000256" key="4">
    <source>
        <dbReference type="ARBA" id="ARBA00022692"/>
    </source>
</evidence>
<dbReference type="InterPro" id="IPR036942">
    <property type="entry name" value="Beta-barrel_TonB_sf"/>
</dbReference>
<dbReference type="Gene3D" id="2.40.170.20">
    <property type="entry name" value="TonB-dependent receptor, beta-barrel domain"/>
    <property type="match status" value="1"/>
</dbReference>
<dbReference type="EMBL" id="BAABDI010000019">
    <property type="protein sequence ID" value="GAA3980915.1"/>
    <property type="molecule type" value="Genomic_DNA"/>
</dbReference>
<feature type="signal peptide" evidence="9">
    <location>
        <begin position="1"/>
        <end position="33"/>
    </location>
</feature>
<reference evidence="13" key="1">
    <citation type="journal article" date="2019" name="Int. J. Syst. Evol. Microbiol.">
        <title>The Global Catalogue of Microorganisms (GCM) 10K type strain sequencing project: providing services to taxonomists for standard genome sequencing and annotation.</title>
        <authorList>
            <consortium name="The Broad Institute Genomics Platform"/>
            <consortium name="The Broad Institute Genome Sequencing Center for Infectious Disease"/>
            <person name="Wu L."/>
            <person name="Ma J."/>
        </authorList>
    </citation>
    <scope>NUCLEOTIDE SEQUENCE [LARGE SCALE GENOMIC DNA]</scope>
    <source>
        <strain evidence="13">JCM 17217</strain>
    </source>
</reference>
<evidence type="ECO:0000313" key="12">
    <source>
        <dbReference type="EMBL" id="GAA3980915.1"/>
    </source>
</evidence>
<keyword evidence="5 7" id="KW-0472">Membrane</keyword>
<evidence type="ECO:0000259" key="10">
    <source>
        <dbReference type="Pfam" id="PF07715"/>
    </source>
</evidence>
<evidence type="ECO:0000256" key="9">
    <source>
        <dbReference type="SAM" id="SignalP"/>
    </source>
</evidence>
<dbReference type="InterPro" id="IPR039426">
    <property type="entry name" value="TonB-dep_rcpt-like"/>
</dbReference>
<dbReference type="PANTHER" id="PTHR40980:SF4">
    <property type="entry name" value="TONB-DEPENDENT RECEPTOR-LIKE BETA-BARREL DOMAIN-CONTAINING PROTEIN"/>
    <property type="match status" value="1"/>
</dbReference>
<evidence type="ECO:0000256" key="1">
    <source>
        <dbReference type="ARBA" id="ARBA00004571"/>
    </source>
</evidence>
<keyword evidence="4 7" id="KW-0812">Transmembrane</keyword>
<sequence>MKTFTPLSSFPRVNSLLLGTAVALLALPFGASAQSSGAGTVSGTLVEESTGQPVPFSDVLLLRAADSTFVAVAQSTEQGSFKALALPYGTYLLRVQDLNYRVLRRRFNLTAAAPTINFLGLKMTAATATKLGEVIVTGQKATVVEDLGKRIINVEKDLGSVGGTAANVLENVPSVSVDVNGTVSMRGTSNVTILIDGKPAGVSNGGTGGPRLDQIPASRIAQIEVITNPSAKYDAAGGGGVINLITKKETRNGTNGTAAFVLGTADKYSGNLSLSRKAGKATWTAGYDGRDVTYRSKGHSEQTALLGPGQTIRTTQVGVGSETHRNHELRVGVELELPKNQTLSLNLNPSTERNLEGESQDLTQQTNNGPVQKTIGRQDLDVKVNILETDGNYRRTWDAHKGRELTANFGSVLVDANVPVVQRQFAEAGSAGVPQPGTRQQLALLANIQYGQVDYVHPLADGKGRLEMGAKVERQGYKGSNTFGYATSEIRPDDFQNDPTRSLTYTSNQVVPAAYVTAQHSLGKKWNAQAGLRSEYTYLNGSVVGGEGIAQRGSLSQNYLSFFPSALISRELGKEAGQNRLQLSYARRLNRPNFMQQLPLAIYQDPRSYRLGNPRLQPEFSHNLELGQQLTIGQATITSTAFARITTNSIQRLRFVDTLATRLAGAGAGLVTAETYDNLGTTTNVGAEFSLNQPLAKWWRLNASTSLYRAQIAGNGIANNRTAFIATARLTNNFTIRPTLDLQLSGNLRSAQLTAQGRQLATGQLDLALRQRLFSDRAALTLRVSDLLNTQQFRNEIVTDALTSYRYNKDETRVGWLGFTWYIGASKAKPGRIESAPQGGGGFGG</sequence>
<accession>A0ABP7QDV9</accession>
<keyword evidence="2 7" id="KW-0813">Transport</keyword>
<feature type="domain" description="TonB-dependent receptor plug" evidence="10">
    <location>
        <begin position="163"/>
        <end position="241"/>
    </location>
</feature>
<dbReference type="InterPro" id="IPR037066">
    <property type="entry name" value="Plug_dom_sf"/>
</dbReference>
<comment type="caution">
    <text evidence="12">The sequence shown here is derived from an EMBL/GenBank/DDBJ whole genome shotgun (WGS) entry which is preliminary data.</text>
</comment>
<evidence type="ECO:0000259" key="11">
    <source>
        <dbReference type="Pfam" id="PF14905"/>
    </source>
</evidence>
<evidence type="ECO:0000256" key="3">
    <source>
        <dbReference type="ARBA" id="ARBA00022452"/>
    </source>
</evidence>
<comment type="subcellular location">
    <subcellularLocation>
        <location evidence="1 7">Cell outer membrane</location>
        <topology evidence="1 7">Multi-pass membrane protein</topology>
    </subcellularLocation>
</comment>
<evidence type="ECO:0000256" key="6">
    <source>
        <dbReference type="ARBA" id="ARBA00023237"/>
    </source>
</evidence>
<feature type="region of interest" description="Disordered" evidence="8">
    <location>
        <begin position="346"/>
        <end position="373"/>
    </location>
</feature>
<keyword evidence="13" id="KW-1185">Reference proteome</keyword>
<proteinExistence type="inferred from homology"/>
<dbReference type="Pfam" id="PF07715">
    <property type="entry name" value="Plug"/>
    <property type="match status" value="1"/>
</dbReference>
<dbReference type="PROSITE" id="PS52016">
    <property type="entry name" value="TONB_DEPENDENT_REC_3"/>
    <property type="match status" value="1"/>
</dbReference>
<dbReference type="Pfam" id="PF14905">
    <property type="entry name" value="OMP_b-brl_3"/>
    <property type="match status" value="1"/>
</dbReference>
<evidence type="ECO:0000256" key="8">
    <source>
        <dbReference type="SAM" id="MobiDB-lite"/>
    </source>
</evidence>
<evidence type="ECO:0000256" key="7">
    <source>
        <dbReference type="PROSITE-ProRule" id="PRU01360"/>
    </source>
</evidence>
<organism evidence="12 13">
    <name type="scientific">Hymenobacter antarcticus</name>
    <dbReference type="NCBI Taxonomy" id="486270"/>
    <lineage>
        <taxon>Bacteria</taxon>
        <taxon>Pseudomonadati</taxon>
        <taxon>Bacteroidota</taxon>
        <taxon>Cytophagia</taxon>
        <taxon>Cytophagales</taxon>
        <taxon>Hymenobacteraceae</taxon>
        <taxon>Hymenobacter</taxon>
    </lineage>
</organism>
<dbReference type="SUPFAM" id="SSF56935">
    <property type="entry name" value="Porins"/>
    <property type="match status" value="1"/>
</dbReference>
<evidence type="ECO:0000313" key="13">
    <source>
        <dbReference type="Proteomes" id="UP001501556"/>
    </source>
</evidence>
<dbReference type="InterPro" id="IPR012910">
    <property type="entry name" value="Plug_dom"/>
</dbReference>
<protein>
    <submittedName>
        <fullName evidence="12">Outer membrane beta-barrel family protein</fullName>
    </submittedName>
</protein>
<name>A0ABP7QDV9_9BACT</name>
<dbReference type="PANTHER" id="PTHR40980">
    <property type="entry name" value="PLUG DOMAIN-CONTAINING PROTEIN"/>
    <property type="match status" value="1"/>
</dbReference>
<dbReference type="InterPro" id="IPR041700">
    <property type="entry name" value="OMP_b-brl_3"/>
</dbReference>
<feature type="chain" id="PRO_5045902984" evidence="9">
    <location>
        <begin position="34"/>
        <end position="845"/>
    </location>
</feature>
<dbReference type="Proteomes" id="UP001501556">
    <property type="component" value="Unassembled WGS sequence"/>
</dbReference>
<feature type="domain" description="Outer membrane protein beta-barrel" evidence="11">
    <location>
        <begin position="439"/>
        <end position="821"/>
    </location>
</feature>
<feature type="compositionally biased region" description="Polar residues" evidence="8">
    <location>
        <begin position="360"/>
        <end position="371"/>
    </location>
</feature>
<dbReference type="SUPFAM" id="SSF49464">
    <property type="entry name" value="Carboxypeptidase regulatory domain-like"/>
    <property type="match status" value="1"/>
</dbReference>
<dbReference type="RefSeq" id="WP_345125323.1">
    <property type="nucleotide sequence ID" value="NZ_BAABDI010000019.1"/>
</dbReference>